<dbReference type="Proteomes" id="UP000659496">
    <property type="component" value="Unassembled WGS sequence"/>
</dbReference>
<accession>A0ABR8PLD6</accession>
<evidence type="ECO:0000256" key="1">
    <source>
        <dbReference type="SAM" id="Coils"/>
    </source>
</evidence>
<dbReference type="PANTHER" id="PTHR41259">
    <property type="entry name" value="DOUBLE-STRAND BREAK REPAIR RAD50 ATPASE, PUTATIVE-RELATED"/>
    <property type="match status" value="1"/>
</dbReference>
<keyword evidence="2" id="KW-1133">Transmembrane helix</keyword>
<sequence length="966" mass="109725">MKIERLTIYGFGRHSNVTIELGDGVTVFYGENEAGKTTIYQFILHVLFGFPPKNNALLRYEPKTGSRYGGKMILRDKKYGLVEVERIRGKSAGDVTVRFEDGTIGGQTELNDLLRQYDRAAFESVFSFSLFQLQGLEHMDSDELSRTLLSSGTTGIDTLLQLEKRLEKEKADLFKKSGKNPQMNVLLKELRELEDTLKTQRAKVDEYEPAVIRLEEVEQQLLAERSIVQNCQMESKKLESALLRIPIIAKRNRLLSEIEELGNTDFPPNDIRDQEMLESKKHEAEAVLARASFQLHHVQDQLKEVGQKNREVAVEALLAKESDWQVLQQELISTKSDMARLTSERQRLLGLLGASDPSQAEALLQLDSSFTQEQRFQELAERVQQTERAVQSSQLELRRTEEMERRAVQQLERLDAEAPSSEEQAQAAKWPAVRARLSEAKAYVSFAREEQQETSKTVSWILLVAAILVAGYGLLQQQWVIVALGVLIAAVSGYGLWQKQEGPVQSDERMKEMNALIKAYEGKEEAFEELCKGTEDFLRKAEQLKLTADGHAMDIDSLRSDLADLSRKEMDARKQFTEELRQCGLTVGAGIEAIPELFRLVRQLQETDRSLIERTNNQQETNKKIEQHLEYARTVLAREVPEADLYTLVRQEARKLRDASLLAETDERQVKEFSRTIEEKKLELQAYHNQEQQLFEQAGVSDKQSFYDAYDRWQHVQTLQLSLDGLNDQLKSLHHAEGFDDDEGRIQQHLALCEERLAAAEHAISQLTDERAALLHKTEALLSDDAHLHTQQLYENKKAEFNALALSWSSRQVAAEAIRQTMGDLKEKKLPAVLTRANNLFSQLTAGQYAQLEIHPDGQFQALRNDGQPFAIAELSQATKEQAYIAIRLSLAGELAEQAPFPIIMDDPFVHFDAKRLSRMTQLISELSSEHQFLVFTCHETLAPHWPEAKIINVSEIGSSSEGVAL</sequence>
<feature type="transmembrane region" description="Helical" evidence="2">
    <location>
        <begin position="480"/>
        <end position="497"/>
    </location>
</feature>
<dbReference type="Gene3D" id="3.40.50.300">
    <property type="entry name" value="P-loop containing nucleotide triphosphate hydrolases"/>
    <property type="match status" value="2"/>
</dbReference>
<feature type="coiled-coil region" evidence="1">
    <location>
        <begin position="663"/>
        <end position="697"/>
    </location>
</feature>
<dbReference type="InterPro" id="IPR027417">
    <property type="entry name" value="P-loop_NTPase"/>
</dbReference>
<dbReference type="RefSeq" id="WP_191690589.1">
    <property type="nucleotide sequence ID" value="NZ_JACSQY010000008.1"/>
</dbReference>
<evidence type="ECO:0000259" key="3">
    <source>
        <dbReference type="Pfam" id="PF13514"/>
    </source>
</evidence>
<feature type="transmembrane region" description="Helical" evidence="2">
    <location>
        <begin position="457"/>
        <end position="475"/>
    </location>
</feature>
<dbReference type="Pfam" id="PF13514">
    <property type="entry name" value="AAA_27"/>
    <property type="match status" value="1"/>
</dbReference>
<evidence type="ECO:0000313" key="5">
    <source>
        <dbReference type="Proteomes" id="UP000659496"/>
    </source>
</evidence>
<keyword evidence="1" id="KW-0175">Coiled coil</keyword>
<evidence type="ECO:0000256" key="2">
    <source>
        <dbReference type="SAM" id="Phobius"/>
    </source>
</evidence>
<feature type="domain" description="YhaN AAA" evidence="3">
    <location>
        <begin position="1"/>
        <end position="206"/>
    </location>
</feature>
<proteinExistence type="predicted"/>
<evidence type="ECO:0000313" key="4">
    <source>
        <dbReference type="EMBL" id="MBD7908950.1"/>
    </source>
</evidence>
<gene>
    <name evidence="4" type="ORF">H9659_11465</name>
</gene>
<protein>
    <submittedName>
        <fullName evidence="4">AAA family ATPase</fullName>
    </submittedName>
</protein>
<keyword evidence="2" id="KW-0812">Transmembrane</keyword>
<dbReference type="EMBL" id="JACSQY010000008">
    <property type="protein sequence ID" value="MBD7908950.1"/>
    <property type="molecule type" value="Genomic_DNA"/>
</dbReference>
<dbReference type="InterPro" id="IPR038734">
    <property type="entry name" value="YhaN_AAA"/>
</dbReference>
<name>A0ABR8PLD6_9BACL</name>
<reference evidence="4 5" key="1">
    <citation type="submission" date="2020-08" db="EMBL/GenBank/DDBJ databases">
        <title>A Genomic Blueprint of the Chicken Gut Microbiome.</title>
        <authorList>
            <person name="Gilroy R."/>
            <person name="Ravi A."/>
            <person name="Getino M."/>
            <person name="Pursley I."/>
            <person name="Horton D.L."/>
            <person name="Alikhan N.-F."/>
            <person name="Baker D."/>
            <person name="Gharbi K."/>
            <person name="Hall N."/>
            <person name="Watson M."/>
            <person name="Adriaenssens E.M."/>
            <person name="Foster-Nyarko E."/>
            <person name="Jarju S."/>
            <person name="Secka A."/>
            <person name="Antonio M."/>
            <person name="Oren A."/>
            <person name="Chaudhuri R."/>
            <person name="La Ragione R.M."/>
            <person name="Hildebrand F."/>
            <person name="Pallen M.J."/>
        </authorList>
    </citation>
    <scope>NUCLEOTIDE SEQUENCE [LARGE SCALE GENOMIC DNA]</scope>
    <source>
        <strain evidence="4 5">Sa3CUA8</strain>
    </source>
</reference>
<keyword evidence="5" id="KW-1185">Reference proteome</keyword>
<dbReference type="PANTHER" id="PTHR41259:SF1">
    <property type="entry name" value="DOUBLE-STRAND BREAK REPAIR RAD50 ATPASE, PUTATIVE-RELATED"/>
    <property type="match status" value="1"/>
</dbReference>
<feature type="coiled-coil region" evidence="1">
    <location>
        <begin position="750"/>
        <end position="777"/>
    </location>
</feature>
<organism evidence="4 5">
    <name type="scientific">Sporosarcina gallistercoris</name>
    <dbReference type="NCBI Taxonomy" id="2762245"/>
    <lineage>
        <taxon>Bacteria</taxon>
        <taxon>Bacillati</taxon>
        <taxon>Bacillota</taxon>
        <taxon>Bacilli</taxon>
        <taxon>Bacillales</taxon>
        <taxon>Caryophanaceae</taxon>
        <taxon>Sporosarcina</taxon>
    </lineage>
</organism>
<feature type="coiled-coil region" evidence="1">
    <location>
        <begin position="156"/>
        <end position="234"/>
    </location>
</feature>
<keyword evidence="2" id="KW-0472">Membrane</keyword>
<dbReference type="SUPFAM" id="SSF52540">
    <property type="entry name" value="P-loop containing nucleoside triphosphate hydrolases"/>
    <property type="match status" value="1"/>
</dbReference>
<feature type="coiled-coil region" evidence="1">
    <location>
        <begin position="376"/>
        <end position="417"/>
    </location>
</feature>
<comment type="caution">
    <text evidence="4">The sequence shown here is derived from an EMBL/GenBank/DDBJ whole genome shotgun (WGS) entry which is preliminary data.</text>
</comment>